<dbReference type="RefSeq" id="WP_047963499.1">
    <property type="nucleotide sequence ID" value="NZ_CAWMBG010000069.1"/>
</dbReference>
<organism evidence="5 6">
    <name type="scientific">Xenorhabdus khoisanae</name>
    <dbReference type="NCBI Taxonomy" id="880157"/>
    <lineage>
        <taxon>Bacteria</taxon>
        <taxon>Pseudomonadati</taxon>
        <taxon>Pseudomonadota</taxon>
        <taxon>Gammaproteobacteria</taxon>
        <taxon>Enterobacterales</taxon>
        <taxon>Morganellaceae</taxon>
        <taxon>Xenorhabdus</taxon>
    </lineage>
</organism>
<feature type="transmembrane region" description="Helical" evidence="2">
    <location>
        <begin position="413"/>
        <end position="432"/>
    </location>
</feature>
<dbReference type="Pfam" id="PF20155">
    <property type="entry name" value="TMP_3"/>
    <property type="match status" value="1"/>
</dbReference>
<dbReference type="STRING" id="880157.AB204_11450"/>
<dbReference type="PATRIC" id="fig|880157.4.peg.2431"/>
<feature type="coiled-coil region" evidence="1">
    <location>
        <begin position="455"/>
        <end position="531"/>
    </location>
</feature>
<dbReference type="InterPro" id="IPR006431">
    <property type="entry name" value="Phage_tape_meas_C"/>
</dbReference>
<evidence type="ECO:0000313" key="5">
    <source>
        <dbReference type="EMBL" id="KMJ44953.1"/>
    </source>
</evidence>
<dbReference type="OrthoDB" id="7063692at2"/>
<feature type="domain" description="Bacteriophage tail tape measure C-terminal" evidence="3">
    <location>
        <begin position="980"/>
        <end position="1044"/>
    </location>
</feature>
<dbReference type="Pfam" id="PF09718">
    <property type="entry name" value="Tape_meas_lam_C"/>
    <property type="match status" value="1"/>
</dbReference>
<dbReference type="PANTHER" id="PTHR38812:SF2">
    <property type="entry name" value="MU-LIKE PROPHAGE FLUMU PROTEIN GP42"/>
    <property type="match status" value="1"/>
</dbReference>
<keyword evidence="6" id="KW-1185">Reference proteome</keyword>
<comment type="caution">
    <text evidence="5">The sequence shown here is derived from an EMBL/GenBank/DDBJ whole genome shotgun (WGS) entry which is preliminary data.</text>
</comment>
<feature type="transmembrane region" description="Helical" evidence="2">
    <location>
        <begin position="325"/>
        <end position="346"/>
    </location>
</feature>
<dbReference type="PANTHER" id="PTHR38812">
    <property type="entry name" value="MU-LIKE PROPHAGE FLUMU PROTEIN GP42"/>
    <property type="match status" value="1"/>
</dbReference>
<dbReference type="EMBL" id="LFCV01000069">
    <property type="protein sequence ID" value="KMJ44953.1"/>
    <property type="molecule type" value="Genomic_DNA"/>
</dbReference>
<keyword evidence="2" id="KW-1133">Transmembrane helix</keyword>
<keyword evidence="1" id="KW-0175">Coiled coil</keyword>
<dbReference type="Proteomes" id="UP000036277">
    <property type="component" value="Unassembled WGS sequence"/>
</dbReference>
<gene>
    <name evidence="5" type="ORF">AB204_11450</name>
</gene>
<proteinExistence type="predicted"/>
<keyword evidence="2" id="KW-0812">Transmembrane</keyword>
<dbReference type="NCBIfam" id="TIGR02675">
    <property type="entry name" value="tape_meas_nterm"/>
    <property type="match status" value="1"/>
</dbReference>
<keyword evidence="2" id="KW-0472">Membrane</keyword>
<dbReference type="InterPro" id="IPR013491">
    <property type="entry name" value="Tape_meas_N"/>
</dbReference>
<reference evidence="5 6" key="1">
    <citation type="submission" date="2015-06" db="EMBL/GenBank/DDBJ databases">
        <title>Draft Whole-Genome Sequence of the Entomopathogenic Bacterium Xenorhabdus khoisanae.</title>
        <authorList>
            <person name="Naidoo S."/>
            <person name="Featherston J."/>
            <person name="Gray V.M."/>
        </authorList>
    </citation>
    <scope>NUCLEOTIDE SEQUENCE [LARGE SCALE GENOMIC DNA]</scope>
    <source>
        <strain evidence="5 6">MCB</strain>
    </source>
</reference>
<dbReference type="InterPro" id="IPR053058">
    <property type="entry name" value="Mulikevirus_tape_measure"/>
</dbReference>
<name>A0A0J5FRP7_9GAMM</name>
<feature type="domain" description="Tape measure protein N-terminal" evidence="4">
    <location>
        <begin position="82"/>
        <end position="270"/>
    </location>
</feature>
<sequence>MADSLGFRLSLDSKEFEIKIDNAGRLLNRLSNQGTKASTGVKRLEGGFRGFGRTLSDTITTIGMASFAIGTLKTALFDWQKTILDSAGKLERLQVMLQGLATSSDKAAESMRDFQYIISSAKQAPFSIDAISDSFVKLKSSGIDPTKGSMQALVDATARFGGDSELLKRATIAIQQMSGKGVVSMEELRQQLGEAIPTAMQSMALGMNVSMAELVKAVSSGSVRSKDAIESMMNILEVSYGGSAKRMMNTYVGLLSQMQTNAALLAKSIGDSGYMDAVKDAIRDINSLLGSNAAVYYGEQFGKMVKEIIDASKEMLVWIFNNKEMLLSLGSALMHIAGGVLVLSFFKSITGALTGFNRMIATTVTSSGGLARQMVLISQRASGMGQNLNLGTIAIGRMKHAWRGLDAAMKANAIVFAVTTIIEVLALLAWWYDKVNERAKNAMETAKNTPELVTDEQMEDLKKAKESQLKELEEIESKIKYQQELMQPALEYKKSGKSPNEEALNQALEVEKALLKEKEKIAGKLQKLQDALTNTEIAKAKIAYERKLSQLENSIEREDGVRKSELRSKLEALNAEMVAKLNAVKNDTALQLSIRKEYGEKMGVLYNEELERGKESITKQADLTRTEINRIMKELTEVRTRAGNNTTDIQKQQITQLENQLLSATNSLNNYEKMYQTTLERIANSAKMFMGSMIGINGEAIDATSDALGDKLKTIEDSSRRNSASARLGNGEKIKTIDGRTATSQQELQTHYNIVDALKEEKINVDNLEVAYKNLSKSHKASIDAAMANARMAGNAANEKKDNSKAEKAKREAERVAEAHRKILSDADAMSAKIGFGSQEVVKYNQSLDELRKSLEKLSKASPQEGILSQEQIDDATAWLAEIKAEIENDDYLNALAKNSADQLISKWAGFANTVKGNMTQSIAEMRSEFEKNYQAADNYFAKIIKANEKNTEVYEYLKAEQAKFHAGKEEAMVRMTETATAKMAYDYQNLGKLIDDNFKNIFDNLEDKLMEFLDTGKFNIADFGNFIFKELQRSFIRSMVISPMINGLGLGVGGDTGESFISKIGGAMGSIGSMFGGSGGSNATGGTDGIAKPAQSFGENAASKSTEELGKAATETTGALQTMQSQGIFATIAGYAQQLWAMFTGTTAQTANTAATTASSVANTTLSASAAMASASLIQLSIAATTAAMKQSMGSFAFANGGIMSESGAIPLKAYSKGGIATSPQLALFGEGSHNEAYVPLPDGRSIPVSMNIADSDIGAGSDKNVIISISVVNQGGDSNEESNSSNESAWNETAQKIKSIVLETMTEEKRPGGMLRE</sequence>
<evidence type="ECO:0000313" key="6">
    <source>
        <dbReference type="Proteomes" id="UP000036277"/>
    </source>
</evidence>
<accession>A0A0J5FRP7</accession>
<evidence type="ECO:0000256" key="2">
    <source>
        <dbReference type="SAM" id="Phobius"/>
    </source>
</evidence>
<evidence type="ECO:0000256" key="1">
    <source>
        <dbReference type="SAM" id="Coils"/>
    </source>
</evidence>
<evidence type="ECO:0000259" key="4">
    <source>
        <dbReference type="Pfam" id="PF20155"/>
    </source>
</evidence>
<protein>
    <submittedName>
        <fullName evidence="5">Uncharacterized protein</fullName>
    </submittedName>
</protein>
<evidence type="ECO:0000259" key="3">
    <source>
        <dbReference type="Pfam" id="PF09718"/>
    </source>
</evidence>
<feature type="coiled-coil region" evidence="1">
    <location>
        <begin position="758"/>
        <end position="861"/>
    </location>
</feature>